<dbReference type="EMBL" id="JAGPXD010000004">
    <property type="protein sequence ID" value="KAH7358258.1"/>
    <property type="molecule type" value="Genomic_DNA"/>
</dbReference>
<evidence type="ECO:0000256" key="1">
    <source>
        <dbReference type="SAM" id="MobiDB-lite"/>
    </source>
</evidence>
<evidence type="ECO:0000313" key="2">
    <source>
        <dbReference type="EMBL" id="KAH7358258.1"/>
    </source>
</evidence>
<dbReference type="Proteomes" id="UP000813385">
    <property type="component" value="Unassembled WGS sequence"/>
</dbReference>
<proteinExistence type="predicted"/>
<feature type="region of interest" description="Disordered" evidence="1">
    <location>
        <begin position="1"/>
        <end position="29"/>
    </location>
</feature>
<reference evidence="2" key="1">
    <citation type="journal article" date="2021" name="Nat. Commun.">
        <title>Genetic determinants of endophytism in the Arabidopsis root mycobiome.</title>
        <authorList>
            <person name="Mesny F."/>
            <person name="Miyauchi S."/>
            <person name="Thiergart T."/>
            <person name="Pickel B."/>
            <person name="Atanasova L."/>
            <person name="Karlsson M."/>
            <person name="Huettel B."/>
            <person name="Barry K.W."/>
            <person name="Haridas S."/>
            <person name="Chen C."/>
            <person name="Bauer D."/>
            <person name="Andreopoulos W."/>
            <person name="Pangilinan J."/>
            <person name="LaButti K."/>
            <person name="Riley R."/>
            <person name="Lipzen A."/>
            <person name="Clum A."/>
            <person name="Drula E."/>
            <person name="Henrissat B."/>
            <person name="Kohler A."/>
            <person name="Grigoriev I.V."/>
            <person name="Martin F.M."/>
            <person name="Hacquard S."/>
        </authorList>
    </citation>
    <scope>NUCLEOTIDE SEQUENCE</scope>
    <source>
        <strain evidence="2">MPI-CAGE-AT-0016</strain>
    </source>
</reference>
<dbReference type="AlphaFoldDB" id="A0A8K0TGY7"/>
<gene>
    <name evidence="2" type="ORF">B0T11DRAFT_284085</name>
</gene>
<organism evidence="2 3">
    <name type="scientific">Plectosphaerella cucumerina</name>
    <dbReference type="NCBI Taxonomy" id="40658"/>
    <lineage>
        <taxon>Eukaryota</taxon>
        <taxon>Fungi</taxon>
        <taxon>Dikarya</taxon>
        <taxon>Ascomycota</taxon>
        <taxon>Pezizomycotina</taxon>
        <taxon>Sordariomycetes</taxon>
        <taxon>Hypocreomycetidae</taxon>
        <taxon>Glomerellales</taxon>
        <taxon>Plectosphaerellaceae</taxon>
        <taxon>Plectosphaerella</taxon>
    </lineage>
</organism>
<feature type="compositionally biased region" description="Basic and acidic residues" evidence="1">
    <location>
        <begin position="9"/>
        <end position="29"/>
    </location>
</feature>
<feature type="region of interest" description="Disordered" evidence="1">
    <location>
        <begin position="95"/>
        <end position="116"/>
    </location>
</feature>
<keyword evidence="3" id="KW-1185">Reference proteome</keyword>
<evidence type="ECO:0000313" key="3">
    <source>
        <dbReference type="Proteomes" id="UP000813385"/>
    </source>
</evidence>
<accession>A0A8K0TGY7</accession>
<protein>
    <submittedName>
        <fullName evidence="2">Uncharacterized protein</fullName>
    </submittedName>
</protein>
<comment type="caution">
    <text evidence="2">The sequence shown here is derived from an EMBL/GenBank/DDBJ whole genome shotgun (WGS) entry which is preliminary data.</text>
</comment>
<sequence>MSSGTGSGEGRDYPGRTGSQHDHRHGVSWEGTNHTECELRGRHEQAGPSLCRHESHLLHRQQNDILPRTVSPASRSLLVTSPCSSVLDTLVRISASSDRSKKQRGTSGISPALRSAQAQPSPLFCPSVACRVPRFLSATQGSRMSDQEPPSTSIQVQFPTPTAAAGFPNYDPVLQGCTPHFPCAGITAAARNETTVWTENSTLTRSMWTTRRRPSDRHNMLIPRHLHPPCAREGCVPDSWVLRGASDSFPPELPLSIGAKRRVV</sequence>
<name>A0A8K0TGY7_9PEZI</name>